<gene>
    <name evidence="2" type="ORF">HS088_TW22G00067</name>
</gene>
<keyword evidence="3" id="KW-1185">Reference proteome</keyword>
<dbReference type="EMBL" id="JAAARO010000022">
    <property type="protein sequence ID" value="KAF5726389.1"/>
    <property type="molecule type" value="Genomic_DNA"/>
</dbReference>
<organism evidence="2 3">
    <name type="scientific">Tripterygium wilfordii</name>
    <name type="common">Thunder God vine</name>
    <dbReference type="NCBI Taxonomy" id="458696"/>
    <lineage>
        <taxon>Eukaryota</taxon>
        <taxon>Viridiplantae</taxon>
        <taxon>Streptophyta</taxon>
        <taxon>Embryophyta</taxon>
        <taxon>Tracheophyta</taxon>
        <taxon>Spermatophyta</taxon>
        <taxon>Magnoliopsida</taxon>
        <taxon>eudicotyledons</taxon>
        <taxon>Gunneridae</taxon>
        <taxon>Pentapetalae</taxon>
        <taxon>rosids</taxon>
        <taxon>fabids</taxon>
        <taxon>Celastrales</taxon>
        <taxon>Celastraceae</taxon>
        <taxon>Tripterygium</taxon>
    </lineage>
</organism>
<feature type="region of interest" description="Disordered" evidence="1">
    <location>
        <begin position="34"/>
        <end position="84"/>
    </location>
</feature>
<proteinExistence type="predicted"/>
<evidence type="ECO:0000313" key="2">
    <source>
        <dbReference type="EMBL" id="KAF5726389.1"/>
    </source>
</evidence>
<dbReference type="Proteomes" id="UP000593562">
    <property type="component" value="Unassembled WGS sequence"/>
</dbReference>
<dbReference type="InParanoid" id="A0A7J7BWW7"/>
<name>A0A7J7BWW7_TRIWF</name>
<evidence type="ECO:0000313" key="3">
    <source>
        <dbReference type="Proteomes" id="UP000593562"/>
    </source>
</evidence>
<sequence>MSETSSSSDDSDDMCDIGQLLFLKLATYIVKASSSQSSLDHSSEELSTGTSLVKANTPMQGSGSTGKRSRKEGTSRKRKKKATETVQNTEFQTLVANMKCQDEEKRSYYAVKKEYYEVKKNGKLVDPTCEQSVKALVDLDIEESHPDVFYFGVELFNDSSRRQMFLALPQSARFSYLERLFNKSGGHAPLG</sequence>
<evidence type="ECO:0000256" key="1">
    <source>
        <dbReference type="SAM" id="MobiDB-lite"/>
    </source>
</evidence>
<dbReference type="AlphaFoldDB" id="A0A7J7BWW7"/>
<comment type="caution">
    <text evidence="2">The sequence shown here is derived from an EMBL/GenBank/DDBJ whole genome shotgun (WGS) entry which is preliminary data.</text>
</comment>
<feature type="compositionally biased region" description="Polar residues" evidence="1">
    <location>
        <begin position="48"/>
        <end position="66"/>
    </location>
</feature>
<accession>A0A7J7BWW7</accession>
<protein>
    <submittedName>
        <fullName evidence="2">Uncharacterized protein</fullName>
    </submittedName>
</protein>
<reference evidence="2 3" key="1">
    <citation type="journal article" date="2020" name="Nat. Commun.">
        <title>Genome of Tripterygium wilfordii and identification of cytochrome P450 involved in triptolide biosynthesis.</title>
        <authorList>
            <person name="Tu L."/>
            <person name="Su P."/>
            <person name="Zhang Z."/>
            <person name="Gao L."/>
            <person name="Wang J."/>
            <person name="Hu T."/>
            <person name="Zhou J."/>
            <person name="Zhang Y."/>
            <person name="Zhao Y."/>
            <person name="Liu Y."/>
            <person name="Song Y."/>
            <person name="Tong Y."/>
            <person name="Lu Y."/>
            <person name="Yang J."/>
            <person name="Xu C."/>
            <person name="Jia M."/>
            <person name="Peters R.J."/>
            <person name="Huang L."/>
            <person name="Gao W."/>
        </authorList>
    </citation>
    <scope>NUCLEOTIDE SEQUENCE [LARGE SCALE GENOMIC DNA]</scope>
    <source>
        <strain evidence="3">cv. XIE 37</strain>
        <tissue evidence="2">Leaf</tissue>
    </source>
</reference>